<accession>A0A078B495</accession>
<evidence type="ECO:0000313" key="3">
    <source>
        <dbReference type="Proteomes" id="UP000039865"/>
    </source>
</evidence>
<evidence type="ECO:0000256" key="1">
    <source>
        <dbReference type="SAM" id="MobiDB-lite"/>
    </source>
</evidence>
<name>A0A078B495_STYLE</name>
<proteinExistence type="predicted"/>
<protein>
    <submittedName>
        <fullName evidence="2">Uncharacterized protein</fullName>
    </submittedName>
</protein>
<feature type="region of interest" description="Disordered" evidence="1">
    <location>
        <begin position="339"/>
        <end position="360"/>
    </location>
</feature>
<organism evidence="2 3">
    <name type="scientific">Stylonychia lemnae</name>
    <name type="common">Ciliate</name>
    <dbReference type="NCBI Taxonomy" id="5949"/>
    <lineage>
        <taxon>Eukaryota</taxon>
        <taxon>Sar</taxon>
        <taxon>Alveolata</taxon>
        <taxon>Ciliophora</taxon>
        <taxon>Intramacronucleata</taxon>
        <taxon>Spirotrichea</taxon>
        <taxon>Stichotrichia</taxon>
        <taxon>Sporadotrichida</taxon>
        <taxon>Oxytrichidae</taxon>
        <taxon>Stylonychinae</taxon>
        <taxon>Stylonychia</taxon>
    </lineage>
</organism>
<dbReference type="AlphaFoldDB" id="A0A078B495"/>
<dbReference type="Proteomes" id="UP000039865">
    <property type="component" value="Unassembled WGS sequence"/>
</dbReference>
<feature type="region of interest" description="Disordered" evidence="1">
    <location>
        <begin position="164"/>
        <end position="199"/>
    </location>
</feature>
<dbReference type="InParanoid" id="A0A078B495"/>
<reference evidence="2 3" key="1">
    <citation type="submission" date="2014-06" db="EMBL/GenBank/DDBJ databases">
        <authorList>
            <person name="Swart Estienne"/>
        </authorList>
    </citation>
    <scope>NUCLEOTIDE SEQUENCE [LARGE SCALE GENOMIC DNA]</scope>
    <source>
        <strain evidence="2 3">130c</strain>
    </source>
</reference>
<sequence length="391" mass="45501">MGCCKSVQIKLNNTKKHPFNGKYQQINGGEIMIILFTDVKQELYNVMGSKQVLENFRKSRRSNQVFNTSKSQFVQQQRSEGQNSSKQKVVIDDNYYIYVLHRREIIQNSEEINSVETVRKDKNKNRSHSKIGGLQSIKHQDNLLRIERDIIIDDPNLFGVLYKNPFKNQSKSNNHSSRDMRAKKRKDERSSSEKGGLINKSRGRIHEFYSKFQNSELSEETDQIEGNQTHSNVYFQNNQIQNKLRSVQKFIQNHKKANSILPLLADSKDNLKLTEQSSAQRRIFILSKNINEYTNSRDQQPPDIDFRVQTTGQLELFSTLHNKSERRRSKIIEEGVNFSRQQSPKKQRVPRRAKDSNDSIHAVQSVNVLGLNKQTKKKKSRKGSGFIKPNY</sequence>
<gene>
    <name evidence="2" type="primary">Contig13783.g14698</name>
    <name evidence="2" type="ORF">STYLEM_17147</name>
</gene>
<feature type="compositionally biased region" description="Polar residues" evidence="1">
    <location>
        <begin position="166"/>
        <end position="175"/>
    </location>
</feature>
<feature type="region of interest" description="Disordered" evidence="1">
    <location>
        <begin position="372"/>
        <end position="391"/>
    </location>
</feature>
<keyword evidence="3" id="KW-1185">Reference proteome</keyword>
<evidence type="ECO:0000313" key="2">
    <source>
        <dbReference type="EMBL" id="CDW88032.1"/>
    </source>
</evidence>
<dbReference type="EMBL" id="CCKQ01016153">
    <property type="protein sequence ID" value="CDW88032.1"/>
    <property type="molecule type" value="Genomic_DNA"/>
</dbReference>
<feature type="compositionally biased region" description="Basic and acidic residues" evidence="1">
    <location>
        <begin position="176"/>
        <end position="192"/>
    </location>
</feature>